<dbReference type="PATRIC" id="fig|1235789.3.peg.1582"/>
<reference evidence="2 3" key="1">
    <citation type="submission" date="2013-04" db="EMBL/GenBank/DDBJ databases">
        <title>The Genome Sequence of Parabacteroides goldsteinii dnLKV18.</title>
        <authorList>
            <consortium name="The Broad Institute Genomics Platform"/>
            <consortium name="The Broad Institute Genome Sequencing Center for Infectious Disease"/>
            <person name="Earl A."/>
            <person name="Xavier R."/>
            <person name="Kuhn K."/>
            <person name="Stappenbeck T."/>
            <person name="Walker B."/>
            <person name="Young S."/>
            <person name="Zeng Q."/>
            <person name="Gargeya S."/>
            <person name="Fitzgerald M."/>
            <person name="Haas B."/>
            <person name="Abouelleil A."/>
            <person name="Allen A.W."/>
            <person name="Alvarado L."/>
            <person name="Arachchi H.M."/>
            <person name="Berlin A.M."/>
            <person name="Chapman S.B."/>
            <person name="Gainer-Dewar J."/>
            <person name="Goldberg J."/>
            <person name="Griggs A."/>
            <person name="Gujja S."/>
            <person name="Hansen M."/>
            <person name="Howarth C."/>
            <person name="Imamovic A."/>
            <person name="Ireland A."/>
            <person name="Larimer J."/>
            <person name="McCowan C."/>
            <person name="Murphy C."/>
            <person name="Pearson M."/>
            <person name="Poon T.W."/>
            <person name="Priest M."/>
            <person name="Roberts A."/>
            <person name="Saif S."/>
            <person name="Shea T."/>
            <person name="Sisk P."/>
            <person name="Sykes S."/>
            <person name="Wortman J."/>
            <person name="Nusbaum C."/>
            <person name="Birren B."/>
        </authorList>
    </citation>
    <scope>NUCLEOTIDE SEQUENCE [LARGE SCALE GENOMIC DNA]</scope>
    <source>
        <strain evidence="3">dnLKV18</strain>
    </source>
</reference>
<keyword evidence="1" id="KW-0812">Transmembrane</keyword>
<evidence type="ECO:0000256" key="1">
    <source>
        <dbReference type="SAM" id="Phobius"/>
    </source>
</evidence>
<gene>
    <name evidence="2" type="ORF">C803_01575</name>
</gene>
<proteinExistence type="predicted"/>
<feature type="transmembrane region" description="Helical" evidence="1">
    <location>
        <begin position="37"/>
        <end position="53"/>
    </location>
</feature>
<keyword evidence="3" id="KW-1185">Reference proteome</keyword>
<evidence type="ECO:0000313" key="2">
    <source>
        <dbReference type="EMBL" id="EOS18578.1"/>
    </source>
</evidence>
<dbReference type="Proteomes" id="UP000014140">
    <property type="component" value="Unassembled WGS sequence"/>
</dbReference>
<keyword evidence="1" id="KW-1133">Transmembrane helix</keyword>
<accession>S0GU61</accession>
<evidence type="ECO:0000313" key="3">
    <source>
        <dbReference type="Proteomes" id="UP000014140"/>
    </source>
</evidence>
<dbReference type="EMBL" id="ASSQ01000009">
    <property type="protein sequence ID" value="EOS18578.1"/>
    <property type="molecule type" value="Genomic_DNA"/>
</dbReference>
<feature type="transmembrane region" description="Helical" evidence="1">
    <location>
        <begin position="12"/>
        <end position="31"/>
    </location>
</feature>
<dbReference type="AlphaFoldDB" id="S0GU61"/>
<sequence>MKIDLLKLGNFLRVGTSVLFAVFAVICFIGVLKGNYLHIISIAGFLSMAYCLLNKW</sequence>
<comment type="caution">
    <text evidence="2">The sequence shown here is derived from an EMBL/GenBank/DDBJ whole genome shotgun (WGS) entry which is preliminary data.</text>
</comment>
<dbReference type="HOGENOM" id="CLU_3010080_0_0_10"/>
<protein>
    <submittedName>
        <fullName evidence="2">Uncharacterized protein</fullName>
    </submittedName>
</protein>
<keyword evidence="1" id="KW-0472">Membrane</keyword>
<name>S0GU61_9BACT</name>
<organism evidence="2 3">
    <name type="scientific">Parabacteroides goldsteinii dnLKV18</name>
    <dbReference type="NCBI Taxonomy" id="1235789"/>
    <lineage>
        <taxon>Bacteria</taxon>
        <taxon>Pseudomonadati</taxon>
        <taxon>Bacteroidota</taxon>
        <taxon>Bacteroidia</taxon>
        <taxon>Bacteroidales</taxon>
        <taxon>Tannerellaceae</taxon>
        <taxon>Parabacteroides</taxon>
    </lineage>
</organism>